<feature type="domain" description="HTH tetR-type" evidence="5">
    <location>
        <begin position="10"/>
        <end position="70"/>
    </location>
</feature>
<dbReference type="PANTHER" id="PTHR30055">
    <property type="entry name" value="HTH-TYPE TRANSCRIPTIONAL REGULATOR RUTR"/>
    <property type="match status" value="1"/>
</dbReference>
<keyword evidence="3" id="KW-0804">Transcription</keyword>
<evidence type="ECO:0000256" key="2">
    <source>
        <dbReference type="ARBA" id="ARBA00023125"/>
    </source>
</evidence>
<evidence type="ECO:0000256" key="4">
    <source>
        <dbReference type="PROSITE-ProRule" id="PRU00335"/>
    </source>
</evidence>
<dbReference type="Pfam" id="PF13305">
    <property type="entry name" value="TetR_C_33"/>
    <property type="match status" value="1"/>
</dbReference>
<dbReference type="Proteomes" id="UP001442841">
    <property type="component" value="Chromosome"/>
</dbReference>
<dbReference type="InterPro" id="IPR036271">
    <property type="entry name" value="Tet_transcr_reg_TetR-rel_C_sf"/>
</dbReference>
<organism evidence="6 7">
    <name type="scientific">Ammonicoccus fulvus</name>
    <dbReference type="NCBI Taxonomy" id="3138240"/>
    <lineage>
        <taxon>Bacteria</taxon>
        <taxon>Bacillati</taxon>
        <taxon>Actinomycetota</taxon>
        <taxon>Actinomycetes</taxon>
        <taxon>Propionibacteriales</taxon>
        <taxon>Propionibacteriaceae</taxon>
        <taxon>Ammonicoccus</taxon>
    </lineage>
</organism>
<evidence type="ECO:0000313" key="7">
    <source>
        <dbReference type="Proteomes" id="UP001442841"/>
    </source>
</evidence>
<evidence type="ECO:0000256" key="1">
    <source>
        <dbReference type="ARBA" id="ARBA00023015"/>
    </source>
</evidence>
<feature type="DNA-binding region" description="H-T-H motif" evidence="4">
    <location>
        <begin position="33"/>
        <end position="52"/>
    </location>
</feature>
<evidence type="ECO:0000256" key="3">
    <source>
        <dbReference type="ARBA" id="ARBA00023163"/>
    </source>
</evidence>
<keyword evidence="1" id="KW-0805">Transcription regulation</keyword>
<keyword evidence="2 4" id="KW-0238">DNA-binding</keyword>
<dbReference type="Pfam" id="PF00440">
    <property type="entry name" value="TetR_N"/>
    <property type="match status" value="1"/>
</dbReference>
<evidence type="ECO:0000259" key="5">
    <source>
        <dbReference type="PROSITE" id="PS50977"/>
    </source>
</evidence>
<dbReference type="SUPFAM" id="SSF48498">
    <property type="entry name" value="Tetracyclin repressor-like, C-terminal domain"/>
    <property type="match status" value="1"/>
</dbReference>
<name>A0ABZ3FPP7_9ACTN</name>
<dbReference type="InterPro" id="IPR050109">
    <property type="entry name" value="HTH-type_TetR-like_transc_reg"/>
</dbReference>
<dbReference type="SUPFAM" id="SSF46689">
    <property type="entry name" value="Homeodomain-like"/>
    <property type="match status" value="1"/>
</dbReference>
<proteinExistence type="predicted"/>
<gene>
    <name evidence="6" type="ORF">AADG42_12290</name>
</gene>
<dbReference type="PROSITE" id="PS50977">
    <property type="entry name" value="HTH_TETR_2"/>
    <property type="match status" value="1"/>
</dbReference>
<dbReference type="InterPro" id="IPR009057">
    <property type="entry name" value="Homeodomain-like_sf"/>
</dbReference>
<dbReference type="RefSeq" id="WP_425309503.1">
    <property type="nucleotide sequence ID" value="NZ_CP154795.1"/>
</dbReference>
<dbReference type="EMBL" id="CP154795">
    <property type="protein sequence ID" value="XAN08047.1"/>
    <property type="molecule type" value="Genomic_DNA"/>
</dbReference>
<keyword evidence="7" id="KW-1185">Reference proteome</keyword>
<dbReference type="InterPro" id="IPR025996">
    <property type="entry name" value="MT1864/Rv1816-like_C"/>
</dbReference>
<evidence type="ECO:0000313" key="6">
    <source>
        <dbReference type="EMBL" id="XAN08047.1"/>
    </source>
</evidence>
<dbReference type="InterPro" id="IPR001647">
    <property type="entry name" value="HTH_TetR"/>
</dbReference>
<sequence length="223" mass="23539">MSTPRDLAHAEQRQRILAVARDHLIRDGAAQLSLRKVIKEVGMVSSAIYRYFPNRDALLTALIVEGYQNLARDLGEVRAPEPEVRFRELASRLIAWGRAHPQEFALIYGSPVSGYAAPADTIEPAARVVAPFLDAVAAGELAGELAARSVEADALAAQAAELVAASGVTLTPGAAVGAVEAFTLLVGAFTLQLGGHFVGTFDPFEPLVDRLVATAAQLAGWAS</sequence>
<protein>
    <submittedName>
        <fullName evidence="6">TetR/AcrR family transcriptional regulator</fullName>
    </submittedName>
</protein>
<dbReference type="Gene3D" id="1.10.357.10">
    <property type="entry name" value="Tetracycline Repressor, domain 2"/>
    <property type="match status" value="1"/>
</dbReference>
<accession>A0ABZ3FPP7</accession>
<dbReference type="PANTHER" id="PTHR30055:SF243">
    <property type="entry name" value="HTH-TYPE TRANSCRIPTIONAL REGULATOR RV1816"/>
    <property type="match status" value="1"/>
</dbReference>
<reference evidence="6 7" key="1">
    <citation type="submission" date="2024-04" db="EMBL/GenBank/DDBJ databases">
        <title>Isolation of an actinomycete strain from pig manure.</title>
        <authorList>
            <person name="Gong T."/>
            <person name="Yu Z."/>
            <person name="An M."/>
            <person name="Wei C."/>
            <person name="Yang W."/>
            <person name="Liu L."/>
        </authorList>
    </citation>
    <scope>NUCLEOTIDE SEQUENCE [LARGE SCALE GENOMIC DNA]</scope>
    <source>
        <strain evidence="6 7">ZF39</strain>
    </source>
</reference>